<protein>
    <submittedName>
        <fullName evidence="1">Uncharacterized protein</fullName>
    </submittedName>
</protein>
<comment type="caution">
    <text evidence="1">The sequence shown here is derived from an EMBL/GenBank/DDBJ whole genome shotgun (WGS) entry which is preliminary data.</text>
</comment>
<evidence type="ECO:0000313" key="1">
    <source>
        <dbReference type="EMBL" id="GAA0865891.1"/>
    </source>
</evidence>
<organism evidence="1 2">
    <name type="scientific">Paraclostridium tenue</name>
    <dbReference type="NCBI Taxonomy" id="1737"/>
    <lineage>
        <taxon>Bacteria</taxon>
        <taxon>Bacillati</taxon>
        <taxon>Bacillota</taxon>
        <taxon>Clostridia</taxon>
        <taxon>Peptostreptococcales</taxon>
        <taxon>Peptostreptococcaceae</taxon>
        <taxon>Paraclostridium</taxon>
    </lineage>
</organism>
<dbReference type="Proteomes" id="UP001400965">
    <property type="component" value="Unassembled WGS sequence"/>
</dbReference>
<sequence>MYKTNPAAGTIVSIKIHATVESILLRSLNIRFSMTKKLIIYIAVTANWYEKISDKILIAPSQIYFYQTNNYINYNKKEYFSLYKNPLIKNKRV</sequence>
<name>A0ABN1M985_9FIRM</name>
<dbReference type="EMBL" id="BAAACP010000019">
    <property type="protein sequence ID" value="GAA0865891.1"/>
    <property type="molecule type" value="Genomic_DNA"/>
</dbReference>
<gene>
    <name evidence="1" type="ORF">GCM10008917_25130</name>
</gene>
<reference evidence="1 2" key="1">
    <citation type="journal article" date="2019" name="Int. J. Syst. Evol. Microbiol.">
        <title>The Global Catalogue of Microorganisms (GCM) 10K type strain sequencing project: providing services to taxonomists for standard genome sequencing and annotation.</title>
        <authorList>
            <consortium name="The Broad Institute Genomics Platform"/>
            <consortium name="The Broad Institute Genome Sequencing Center for Infectious Disease"/>
            <person name="Wu L."/>
            <person name="Ma J."/>
        </authorList>
    </citation>
    <scope>NUCLEOTIDE SEQUENCE [LARGE SCALE GENOMIC DNA]</scope>
    <source>
        <strain evidence="1 2">JCM 6486</strain>
    </source>
</reference>
<evidence type="ECO:0000313" key="2">
    <source>
        <dbReference type="Proteomes" id="UP001400965"/>
    </source>
</evidence>
<keyword evidence="2" id="KW-1185">Reference proteome</keyword>
<accession>A0ABN1M985</accession>
<proteinExistence type="predicted"/>